<feature type="transmembrane region" description="Helical" evidence="8">
    <location>
        <begin position="52"/>
        <end position="75"/>
    </location>
</feature>
<sequence>MWYLFWTGFHLFTSGVFMNLVSFLLSLSPVALLAVLAVGLKQPALRLSLYGVIYTGILAFFTFKTPLMVILWAVLDGVLSTIPLLLVVLAGILLSNLLLASGSLSRLVAAFLPALGHPRQRHLFIALGACNFLEGASIIAEPLVAPMLWSAGVAPAGAAALSIMGYAGMMSVEMAGIIITVLALVTGLPQVELAKAAAWLSVPATLALAAALPMYLPKEDGGLLLGLQTLASALLISLVALITTMALDVTLAGMTGGLALMAVLLVRGCHRLTGGRQIVVDLAPFLLILIPLLLVNTVPHLRTLTLHYLVIEFKVIPVHRITLTPFFSAYLYLFLALGLALFLFRQKVPVSGVLTAGLRQAWRALASMALFGAMGQIIAFSGYGEGFGQLDKTHNIPWVLAMGLKNHTGQLYPLFVPLLGWVGTFLTGYGVASLMLFGELQVHAARLLGKSAVWLAAGLSVGASVGSISSPFKIAIATPMCGALGLEGEILRRTIPLGLAASFLLGLILWLL</sequence>
<keyword evidence="5 8" id="KW-0812">Transmembrane</keyword>
<dbReference type="GO" id="GO:0015295">
    <property type="term" value="F:solute:proton symporter activity"/>
    <property type="evidence" value="ECO:0007669"/>
    <property type="project" value="TreeGrafter"/>
</dbReference>
<accession>A0A7C5ERD9</accession>
<comment type="similarity">
    <text evidence="2 8">Belongs to the lactate permease family.</text>
</comment>
<dbReference type="PANTHER" id="PTHR30003:SF2">
    <property type="entry name" value="L-LACTATE PERMEASE"/>
    <property type="match status" value="1"/>
</dbReference>
<feature type="transmembrane region" description="Helical" evidence="8">
    <location>
        <begin position="197"/>
        <end position="216"/>
    </location>
</feature>
<feature type="transmembrane region" description="Helical" evidence="8">
    <location>
        <begin position="223"/>
        <end position="243"/>
    </location>
</feature>
<feature type="transmembrane region" description="Helical" evidence="8">
    <location>
        <begin position="249"/>
        <end position="266"/>
    </location>
</feature>
<evidence type="ECO:0000256" key="6">
    <source>
        <dbReference type="ARBA" id="ARBA00022989"/>
    </source>
</evidence>
<keyword evidence="7 8" id="KW-0472">Membrane</keyword>
<evidence type="ECO:0000313" key="9">
    <source>
        <dbReference type="EMBL" id="HGZ12718.1"/>
    </source>
</evidence>
<feature type="transmembrane region" description="Helical" evidence="8">
    <location>
        <begin position="452"/>
        <end position="470"/>
    </location>
</feature>
<feature type="transmembrane region" description="Helical" evidence="8">
    <location>
        <begin position="364"/>
        <end position="383"/>
    </location>
</feature>
<feature type="transmembrane region" description="Helical" evidence="8">
    <location>
        <begin position="20"/>
        <end position="40"/>
    </location>
</feature>
<dbReference type="Pfam" id="PF02652">
    <property type="entry name" value="Lactate_perm"/>
    <property type="match status" value="2"/>
</dbReference>
<reference evidence="9" key="1">
    <citation type="journal article" date="2020" name="mSystems">
        <title>Genome- and Community-Level Interaction Insights into Carbon Utilization and Element Cycling Functions of Hydrothermarchaeota in Hydrothermal Sediment.</title>
        <authorList>
            <person name="Zhou Z."/>
            <person name="Liu Y."/>
            <person name="Xu W."/>
            <person name="Pan J."/>
            <person name="Luo Z.H."/>
            <person name="Li M."/>
        </authorList>
    </citation>
    <scope>NUCLEOTIDE SEQUENCE [LARGE SCALE GENOMIC DNA]</scope>
    <source>
        <strain evidence="9">SpSt-853</strain>
    </source>
</reference>
<gene>
    <name evidence="9" type="ORF">ENW48_10980</name>
</gene>
<comment type="caution">
    <text evidence="9">The sequence shown here is derived from an EMBL/GenBank/DDBJ whole genome shotgun (WGS) entry which is preliminary data.</text>
</comment>
<feature type="transmembrane region" description="Helical" evidence="8">
    <location>
        <begin position="321"/>
        <end position="344"/>
    </location>
</feature>
<feature type="transmembrane region" description="Helical" evidence="8">
    <location>
        <begin position="81"/>
        <end position="101"/>
    </location>
</feature>
<keyword evidence="4 8" id="KW-1003">Cell membrane</keyword>
<organism evidence="9">
    <name type="scientific">Desulfobacca acetoxidans</name>
    <dbReference type="NCBI Taxonomy" id="60893"/>
    <lineage>
        <taxon>Bacteria</taxon>
        <taxon>Pseudomonadati</taxon>
        <taxon>Thermodesulfobacteriota</taxon>
        <taxon>Desulfobaccia</taxon>
        <taxon>Desulfobaccales</taxon>
        <taxon>Desulfobaccaceae</taxon>
        <taxon>Desulfobacca</taxon>
    </lineage>
</organism>
<dbReference type="GO" id="GO:0015129">
    <property type="term" value="F:lactate transmembrane transporter activity"/>
    <property type="evidence" value="ECO:0007669"/>
    <property type="project" value="UniProtKB-UniRule"/>
</dbReference>
<keyword evidence="6 8" id="KW-1133">Transmembrane helix</keyword>
<proteinExistence type="inferred from homology"/>
<name>A0A7C5ERD9_9BACT</name>
<feature type="transmembrane region" description="Helical" evidence="8">
    <location>
        <begin position="278"/>
        <end position="301"/>
    </location>
</feature>
<evidence type="ECO:0000256" key="3">
    <source>
        <dbReference type="ARBA" id="ARBA00022448"/>
    </source>
</evidence>
<dbReference type="InterPro" id="IPR003804">
    <property type="entry name" value="Lactate_perm"/>
</dbReference>
<protein>
    <recommendedName>
        <fullName evidence="8">L-lactate permease</fullName>
    </recommendedName>
</protein>
<comment type="subcellular location">
    <subcellularLocation>
        <location evidence="1 8">Cell membrane</location>
        <topology evidence="1 8">Multi-pass membrane protein</topology>
    </subcellularLocation>
</comment>
<feature type="transmembrane region" description="Helical" evidence="8">
    <location>
        <begin position="418"/>
        <end position="440"/>
    </location>
</feature>
<dbReference type="AlphaFoldDB" id="A0A7C5ERD9"/>
<comment type="function">
    <text evidence="8">Uptake of L-lactate across the membrane. Can also transport D-lactate and glycolate.</text>
</comment>
<dbReference type="EMBL" id="DTKJ01000074">
    <property type="protein sequence ID" value="HGZ12718.1"/>
    <property type="molecule type" value="Genomic_DNA"/>
</dbReference>
<feature type="transmembrane region" description="Helical" evidence="8">
    <location>
        <begin position="490"/>
        <end position="511"/>
    </location>
</feature>
<evidence type="ECO:0000256" key="4">
    <source>
        <dbReference type="ARBA" id="ARBA00022475"/>
    </source>
</evidence>
<evidence type="ECO:0000256" key="2">
    <source>
        <dbReference type="ARBA" id="ARBA00010100"/>
    </source>
</evidence>
<evidence type="ECO:0000256" key="5">
    <source>
        <dbReference type="ARBA" id="ARBA00022692"/>
    </source>
</evidence>
<dbReference type="GO" id="GO:0005886">
    <property type="term" value="C:plasma membrane"/>
    <property type="evidence" value="ECO:0007669"/>
    <property type="project" value="UniProtKB-SubCell"/>
</dbReference>
<keyword evidence="3 8" id="KW-0813">Transport</keyword>
<dbReference type="PANTHER" id="PTHR30003">
    <property type="entry name" value="L-LACTATE PERMEASE"/>
    <property type="match status" value="1"/>
</dbReference>
<evidence type="ECO:0000256" key="8">
    <source>
        <dbReference type="RuleBase" id="RU365092"/>
    </source>
</evidence>
<evidence type="ECO:0000256" key="7">
    <source>
        <dbReference type="ARBA" id="ARBA00023136"/>
    </source>
</evidence>
<evidence type="ECO:0000256" key="1">
    <source>
        <dbReference type="ARBA" id="ARBA00004651"/>
    </source>
</evidence>
<feature type="transmembrane region" description="Helical" evidence="8">
    <location>
        <begin position="174"/>
        <end position="191"/>
    </location>
</feature>